<evidence type="ECO:0000256" key="2">
    <source>
        <dbReference type="ARBA" id="ARBA00022729"/>
    </source>
</evidence>
<dbReference type="InterPro" id="IPR028081">
    <property type="entry name" value="Leu-bd"/>
</dbReference>
<dbReference type="CDD" id="cd19984">
    <property type="entry name" value="PBP1_ABC_ligand_binding-like"/>
    <property type="match status" value="1"/>
</dbReference>
<evidence type="ECO:0000259" key="4">
    <source>
        <dbReference type="Pfam" id="PF13458"/>
    </source>
</evidence>
<dbReference type="InterPro" id="IPR028082">
    <property type="entry name" value="Peripla_BP_I"/>
</dbReference>
<sequence length="382" mass="40330">MRTILYNKQTSPLSRRVIGLVASIFLLFSITACSDAPEQAATTTLGAILPLTGPVGSYGERARKGIDFAIRELGEQGSVAISMVYEDDQDKTQLAVAALQKLANIEKVPAILGSASSGVTLALAGPANQRKIVLLSPIASSPELTTKGGAFFFRVAPADDAQAKSMAEWLLAEGHRKVAVLYMATSWGQSLFEAVSKHLQAGGGEVIASDSVQVGESDFRIQIGKFKQAEPDVFYVATHGKEGGAFVKQARAMGVSVPFYGADVWSSPEFISVGGKATEGCRLIAPAKPAGSAFDGFAERFEAVHGEAPDVYAAYSYDAAMILAKAVADGAKTGEEIRKWLSTMEPHAGVSGPVSFDENGDVVGRSFDRFEIQGGKLSLVEQ</sequence>
<evidence type="ECO:0000256" key="1">
    <source>
        <dbReference type="ARBA" id="ARBA00010062"/>
    </source>
</evidence>
<gene>
    <name evidence="5" type="ORF">BECKTC1821E_GA0114239_105110</name>
</gene>
<feature type="chain" id="PRO_5019130392" evidence="3">
    <location>
        <begin position="35"/>
        <end position="382"/>
    </location>
</feature>
<dbReference type="PROSITE" id="PS51257">
    <property type="entry name" value="PROKAR_LIPOPROTEIN"/>
    <property type="match status" value="1"/>
</dbReference>
<accession>A0A450YVJ7</accession>
<organism evidence="5">
    <name type="scientific">Candidatus Kentrum sp. TC</name>
    <dbReference type="NCBI Taxonomy" id="2126339"/>
    <lineage>
        <taxon>Bacteria</taxon>
        <taxon>Pseudomonadati</taxon>
        <taxon>Pseudomonadota</taxon>
        <taxon>Gammaproteobacteria</taxon>
        <taxon>Candidatus Kentrum</taxon>
    </lineage>
</organism>
<comment type="similarity">
    <text evidence="1">Belongs to the leucine-binding protein family.</text>
</comment>
<feature type="domain" description="Leucine-binding protein" evidence="4">
    <location>
        <begin position="43"/>
        <end position="367"/>
    </location>
</feature>
<name>A0A450YVJ7_9GAMM</name>
<dbReference type="Gene3D" id="3.40.50.2300">
    <property type="match status" value="2"/>
</dbReference>
<dbReference type="InterPro" id="IPR051010">
    <property type="entry name" value="BCAA_transport"/>
</dbReference>
<keyword evidence="2 3" id="KW-0732">Signal</keyword>
<evidence type="ECO:0000256" key="3">
    <source>
        <dbReference type="SAM" id="SignalP"/>
    </source>
</evidence>
<dbReference type="EMBL" id="CAADFT010000051">
    <property type="protein sequence ID" value="VFK45568.1"/>
    <property type="molecule type" value="Genomic_DNA"/>
</dbReference>
<proteinExistence type="inferred from homology"/>
<protein>
    <submittedName>
        <fullName evidence="5">Branched-chain amino acid transport system substrate-binding protein</fullName>
    </submittedName>
</protein>
<dbReference type="PANTHER" id="PTHR30483:SF6">
    <property type="entry name" value="PERIPLASMIC BINDING PROTEIN OF ABC TRANSPORTER FOR NATURAL AMINO ACIDS"/>
    <property type="match status" value="1"/>
</dbReference>
<dbReference type="Pfam" id="PF13458">
    <property type="entry name" value="Peripla_BP_6"/>
    <property type="match status" value="1"/>
</dbReference>
<feature type="signal peptide" evidence="3">
    <location>
        <begin position="1"/>
        <end position="34"/>
    </location>
</feature>
<dbReference type="SUPFAM" id="SSF53822">
    <property type="entry name" value="Periplasmic binding protein-like I"/>
    <property type="match status" value="1"/>
</dbReference>
<dbReference type="AlphaFoldDB" id="A0A450YVJ7"/>
<evidence type="ECO:0000313" key="5">
    <source>
        <dbReference type="EMBL" id="VFK45568.1"/>
    </source>
</evidence>
<dbReference type="PANTHER" id="PTHR30483">
    <property type="entry name" value="LEUCINE-SPECIFIC-BINDING PROTEIN"/>
    <property type="match status" value="1"/>
</dbReference>
<reference evidence="5" key="1">
    <citation type="submission" date="2019-02" db="EMBL/GenBank/DDBJ databases">
        <authorList>
            <person name="Gruber-Vodicka R. H."/>
            <person name="Seah K. B. B."/>
        </authorList>
    </citation>
    <scope>NUCLEOTIDE SEQUENCE</scope>
    <source>
        <strain evidence="5">BECK_BZ125</strain>
    </source>
</reference>